<keyword evidence="2" id="KW-1185">Reference proteome</keyword>
<reference evidence="1 2" key="1">
    <citation type="submission" date="2018-08" db="EMBL/GenBank/DDBJ databases">
        <title>Genome and evolution of the arbuscular mycorrhizal fungus Diversispora epigaea (formerly Glomus versiforme) and its bacterial endosymbionts.</title>
        <authorList>
            <person name="Sun X."/>
            <person name="Fei Z."/>
            <person name="Harrison M."/>
        </authorList>
    </citation>
    <scope>NUCLEOTIDE SEQUENCE [LARGE SCALE GENOMIC DNA]</scope>
    <source>
        <strain evidence="1 2">IT104</strain>
    </source>
</reference>
<name>A0A397JAA1_9GLOM</name>
<dbReference type="EMBL" id="PQFF01000096">
    <property type="protein sequence ID" value="RHZ82916.1"/>
    <property type="molecule type" value="Genomic_DNA"/>
</dbReference>
<accession>A0A397JAA1</accession>
<gene>
    <name evidence="1" type="ORF">Glove_103g168</name>
</gene>
<evidence type="ECO:0000313" key="2">
    <source>
        <dbReference type="Proteomes" id="UP000266861"/>
    </source>
</evidence>
<organism evidence="1 2">
    <name type="scientific">Diversispora epigaea</name>
    <dbReference type="NCBI Taxonomy" id="1348612"/>
    <lineage>
        <taxon>Eukaryota</taxon>
        <taxon>Fungi</taxon>
        <taxon>Fungi incertae sedis</taxon>
        <taxon>Mucoromycota</taxon>
        <taxon>Glomeromycotina</taxon>
        <taxon>Glomeromycetes</taxon>
        <taxon>Diversisporales</taxon>
        <taxon>Diversisporaceae</taxon>
        <taxon>Diversispora</taxon>
    </lineage>
</organism>
<sequence length="101" mass="11986">MSNNQLIIDLLRELEEYEIKIINLEQRDKEKIVTKTQSDLSTKDISYEINSNNTEKITDISFYISNSNDIQFKINSVEELVSKDIRRKQELKTRIEALENY</sequence>
<dbReference type="Proteomes" id="UP000266861">
    <property type="component" value="Unassembled WGS sequence"/>
</dbReference>
<comment type="caution">
    <text evidence="1">The sequence shown here is derived from an EMBL/GenBank/DDBJ whole genome shotgun (WGS) entry which is preliminary data.</text>
</comment>
<dbReference type="AlphaFoldDB" id="A0A397JAA1"/>
<evidence type="ECO:0000313" key="1">
    <source>
        <dbReference type="EMBL" id="RHZ82916.1"/>
    </source>
</evidence>
<proteinExistence type="predicted"/>
<protein>
    <submittedName>
        <fullName evidence="1">Uncharacterized protein</fullName>
    </submittedName>
</protein>